<evidence type="ECO:0000256" key="1">
    <source>
        <dbReference type="SAM" id="MobiDB-lite"/>
    </source>
</evidence>
<keyword evidence="3" id="KW-1185">Reference proteome</keyword>
<dbReference type="RefSeq" id="XP_028881695.1">
    <property type="nucleotide sequence ID" value="XM_029027085.1"/>
</dbReference>
<protein>
    <submittedName>
        <fullName evidence="2">Uncharacterized protein</fullName>
    </submittedName>
</protein>
<dbReference type="OrthoDB" id="246181at2759"/>
<dbReference type="Proteomes" id="UP000192257">
    <property type="component" value="Unassembled WGS sequence"/>
</dbReference>
<accession>A0A1X0NTX3</accession>
<feature type="region of interest" description="Disordered" evidence="1">
    <location>
        <begin position="115"/>
        <end position="160"/>
    </location>
</feature>
<sequence length="413" mass="45931">MNFRADAISYVDQSEGPCQLINFYKDNLSTSGNMRDTVNVCAVPTSKVCIPASTSQNESGVVLVDYSVWDYGGDLMKDHPMLLAFSTDWGDGGVDAISVDEKTSLIQAAQYNRYRIGPNKDDNDNDDDKRQINNSTRVSTKTFPSAEIPPSVVVNNNDGKKITPARDVGMVESGGKEYPANYTMQEKPFMQTESLKSLKREIAASRERLNQVWSLLQDDAPANTADKAMKTNTFTSPLRRESVSPISYVGAAASPSTSQQKSPSANRNELYDMNNYFSAGSRVLDAMRKEMQQGTLLSAPRATGRKLREAWRRNPILPEHLHHVADIEGVGLVRLSRLITVLRAHGFLDWTEMEVARICAFLASQPNDEDDHIERGIVDLDKSMTHIVIKEEDGMFYLNGGAFFALLRALLMM</sequence>
<feature type="compositionally biased region" description="Polar residues" evidence="1">
    <location>
        <begin position="132"/>
        <end position="143"/>
    </location>
</feature>
<dbReference type="EMBL" id="NBCO01000021">
    <property type="protein sequence ID" value="ORC87629.1"/>
    <property type="molecule type" value="Genomic_DNA"/>
</dbReference>
<gene>
    <name evidence="2" type="ORF">TM35_000212350</name>
</gene>
<organism evidence="2 3">
    <name type="scientific">Trypanosoma theileri</name>
    <dbReference type="NCBI Taxonomy" id="67003"/>
    <lineage>
        <taxon>Eukaryota</taxon>
        <taxon>Discoba</taxon>
        <taxon>Euglenozoa</taxon>
        <taxon>Kinetoplastea</taxon>
        <taxon>Metakinetoplastina</taxon>
        <taxon>Trypanosomatida</taxon>
        <taxon>Trypanosomatidae</taxon>
        <taxon>Trypanosoma</taxon>
    </lineage>
</organism>
<reference evidence="2 3" key="1">
    <citation type="submission" date="2017-03" db="EMBL/GenBank/DDBJ databases">
        <title>An alternative strategy for trypanosome survival in the mammalian bloodstream revealed through genome and transcriptome analysis of the ubiquitous bovine parasite Trypanosoma (Megatrypanum) theileri.</title>
        <authorList>
            <person name="Kelly S."/>
            <person name="Ivens A."/>
            <person name="Mott A."/>
            <person name="O'Neill E."/>
            <person name="Emms D."/>
            <person name="Macleod O."/>
            <person name="Voorheis P."/>
            <person name="Matthews J."/>
            <person name="Matthews K."/>
            <person name="Carrington M."/>
        </authorList>
    </citation>
    <scope>NUCLEOTIDE SEQUENCE [LARGE SCALE GENOMIC DNA]</scope>
    <source>
        <strain evidence="2">Edinburgh</strain>
    </source>
</reference>
<dbReference type="AlphaFoldDB" id="A0A1X0NTX3"/>
<comment type="caution">
    <text evidence="2">The sequence shown here is derived from an EMBL/GenBank/DDBJ whole genome shotgun (WGS) entry which is preliminary data.</text>
</comment>
<dbReference type="VEuPathDB" id="TriTrypDB:TM35_000212350"/>
<feature type="compositionally biased region" description="Basic and acidic residues" evidence="1">
    <location>
        <begin position="118"/>
        <end position="131"/>
    </location>
</feature>
<name>A0A1X0NTX3_9TRYP</name>
<proteinExistence type="predicted"/>
<dbReference type="GeneID" id="39986865"/>
<evidence type="ECO:0000313" key="3">
    <source>
        <dbReference type="Proteomes" id="UP000192257"/>
    </source>
</evidence>
<evidence type="ECO:0000313" key="2">
    <source>
        <dbReference type="EMBL" id="ORC87629.1"/>
    </source>
</evidence>